<feature type="non-terminal residue" evidence="1">
    <location>
        <position position="1"/>
    </location>
</feature>
<dbReference type="SUPFAM" id="SSF53167">
    <property type="entry name" value="Purine and uridine phosphorylases"/>
    <property type="match status" value="1"/>
</dbReference>
<organism evidence="1 2">
    <name type="scientific">Lepidopterella palustris CBS 459.81</name>
    <dbReference type="NCBI Taxonomy" id="1314670"/>
    <lineage>
        <taxon>Eukaryota</taxon>
        <taxon>Fungi</taxon>
        <taxon>Dikarya</taxon>
        <taxon>Ascomycota</taxon>
        <taxon>Pezizomycotina</taxon>
        <taxon>Dothideomycetes</taxon>
        <taxon>Pleosporomycetidae</taxon>
        <taxon>Mytilinidiales</taxon>
        <taxon>Argynnaceae</taxon>
        <taxon>Lepidopterella</taxon>
    </lineage>
</organism>
<evidence type="ECO:0000313" key="2">
    <source>
        <dbReference type="Proteomes" id="UP000250266"/>
    </source>
</evidence>
<sequence length="186" mass="20898">SAVESILDRYRDLLPAAPGDNNTYSFGSIGKHNVVVASLGTGDYGTVSASGVPNHMRRPFQNIRFGLMVEIAGGISRPKEKDGDVRLGDILVGCANGVPSVINYRLGKSDLDGIRYQDRNLQNHPRQFKKAVSALKTQHEREGPTYLENLDSMFHKNPRLDRPQIFVDYYNYPKALDYLFKTDFVY</sequence>
<dbReference type="AlphaFoldDB" id="A0A8E2E097"/>
<reference evidence="1 2" key="1">
    <citation type="journal article" date="2016" name="Nat. Commun.">
        <title>Ectomycorrhizal ecology is imprinted in the genome of the dominant symbiotic fungus Cenococcum geophilum.</title>
        <authorList>
            <consortium name="DOE Joint Genome Institute"/>
            <person name="Peter M."/>
            <person name="Kohler A."/>
            <person name="Ohm R.A."/>
            <person name="Kuo A."/>
            <person name="Krutzmann J."/>
            <person name="Morin E."/>
            <person name="Arend M."/>
            <person name="Barry K.W."/>
            <person name="Binder M."/>
            <person name="Choi C."/>
            <person name="Clum A."/>
            <person name="Copeland A."/>
            <person name="Grisel N."/>
            <person name="Haridas S."/>
            <person name="Kipfer T."/>
            <person name="LaButti K."/>
            <person name="Lindquist E."/>
            <person name="Lipzen A."/>
            <person name="Maire R."/>
            <person name="Meier B."/>
            <person name="Mihaltcheva S."/>
            <person name="Molinier V."/>
            <person name="Murat C."/>
            <person name="Poggeler S."/>
            <person name="Quandt C.A."/>
            <person name="Sperisen C."/>
            <person name="Tritt A."/>
            <person name="Tisserant E."/>
            <person name="Crous P.W."/>
            <person name="Henrissat B."/>
            <person name="Nehls U."/>
            <person name="Egli S."/>
            <person name="Spatafora J.W."/>
            <person name="Grigoriev I.V."/>
            <person name="Martin F.M."/>
        </authorList>
    </citation>
    <scope>NUCLEOTIDE SEQUENCE [LARGE SCALE GENOMIC DNA]</scope>
    <source>
        <strain evidence="1 2">CBS 459.81</strain>
    </source>
</reference>
<dbReference type="InterPro" id="IPR053137">
    <property type="entry name" value="NLR-like"/>
</dbReference>
<dbReference type="PANTHER" id="PTHR46082:SF6">
    <property type="entry name" value="AAA+ ATPASE DOMAIN-CONTAINING PROTEIN-RELATED"/>
    <property type="match status" value="1"/>
</dbReference>
<dbReference type="GO" id="GO:0003824">
    <property type="term" value="F:catalytic activity"/>
    <property type="evidence" value="ECO:0007669"/>
    <property type="project" value="InterPro"/>
</dbReference>
<proteinExistence type="predicted"/>
<keyword evidence="2" id="KW-1185">Reference proteome</keyword>
<dbReference type="Gene3D" id="3.40.50.1580">
    <property type="entry name" value="Nucleoside phosphorylase domain"/>
    <property type="match status" value="1"/>
</dbReference>
<protein>
    <submittedName>
        <fullName evidence="1">Uncharacterized protein</fullName>
    </submittedName>
</protein>
<accession>A0A8E2E097</accession>
<evidence type="ECO:0000313" key="1">
    <source>
        <dbReference type="EMBL" id="OCK75025.1"/>
    </source>
</evidence>
<dbReference type="PANTHER" id="PTHR46082">
    <property type="entry name" value="ATP/GTP-BINDING PROTEIN-RELATED"/>
    <property type="match status" value="1"/>
</dbReference>
<dbReference type="InterPro" id="IPR035994">
    <property type="entry name" value="Nucleoside_phosphorylase_sf"/>
</dbReference>
<dbReference type="OrthoDB" id="1577640at2759"/>
<dbReference type="Proteomes" id="UP000250266">
    <property type="component" value="Unassembled WGS sequence"/>
</dbReference>
<name>A0A8E2E097_9PEZI</name>
<gene>
    <name evidence="1" type="ORF">K432DRAFT_309474</name>
</gene>
<dbReference type="GO" id="GO:0009116">
    <property type="term" value="P:nucleoside metabolic process"/>
    <property type="evidence" value="ECO:0007669"/>
    <property type="project" value="InterPro"/>
</dbReference>
<dbReference type="EMBL" id="KV745375">
    <property type="protein sequence ID" value="OCK75025.1"/>
    <property type="molecule type" value="Genomic_DNA"/>
</dbReference>